<dbReference type="GO" id="GO:0043138">
    <property type="term" value="F:3'-5' DNA helicase activity"/>
    <property type="evidence" value="ECO:0007669"/>
    <property type="project" value="UniProtKB-UniRule"/>
</dbReference>
<dbReference type="SMART" id="SM00487">
    <property type="entry name" value="DEXDc"/>
    <property type="match status" value="1"/>
</dbReference>
<evidence type="ECO:0000259" key="11">
    <source>
        <dbReference type="PROSITE" id="PS51192"/>
    </source>
</evidence>
<reference evidence="14" key="1">
    <citation type="submission" date="2017-09" db="EMBL/GenBank/DDBJ databases">
        <title>The Reconstruction of 2,631 Draft Metagenome-Assembled Genomes from the Global Oceans.</title>
        <authorList>
            <person name="Tully B.J."/>
            <person name="Graham E.D."/>
            <person name="Heidelberg J.F."/>
        </authorList>
    </citation>
    <scope>NUCLEOTIDE SEQUENCE [LARGE SCALE GENOMIC DNA]</scope>
</reference>
<evidence type="ECO:0000256" key="2">
    <source>
        <dbReference type="ARBA" id="ARBA00022763"/>
    </source>
</evidence>
<evidence type="ECO:0000313" key="14">
    <source>
        <dbReference type="Proteomes" id="UP000226712"/>
    </source>
</evidence>
<proteinExistence type="inferred from homology"/>
<comment type="function">
    <text evidence="10">DNA-dependent ATPase and 3'-5' DNA helicase that may be involved in repair of stalled replication forks.</text>
</comment>
<dbReference type="AlphaFoldDB" id="A0A2D6LP63"/>
<dbReference type="InterPro" id="IPR022965">
    <property type="entry name" value="Helicase_Hel308"/>
</dbReference>
<evidence type="ECO:0000256" key="6">
    <source>
        <dbReference type="ARBA" id="ARBA00023125"/>
    </source>
</evidence>
<evidence type="ECO:0000259" key="12">
    <source>
        <dbReference type="PROSITE" id="PS51194"/>
    </source>
</evidence>
<dbReference type="SUPFAM" id="SSF52540">
    <property type="entry name" value="P-loop containing nucleoside triphosphate hydrolases"/>
    <property type="match status" value="1"/>
</dbReference>
<comment type="catalytic activity">
    <reaction evidence="9 10">
        <text>Couples ATP hydrolysis with the unwinding of duplex DNA by translocating in the 3'-5' direction.</text>
        <dbReference type="EC" id="5.6.2.4"/>
    </reaction>
</comment>
<evidence type="ECO:0000256" key="5">
    <source>
        <dbReference type="ARBA" id="ARBA00022840"/>
    </source>
</evidence>
<feature type="domain" description="Helicase ATP-binding" evidence="11">
    <location>
        <begin position="24"/>
        <end position="192"/>
    </location>
</feature>
<comment type="catalytic activity">
    <reaction evidence="10">
        <text>ATP + H2O = ADP + phosphate + H(+)</text>
        <dbReference type="Rhea" id="RHEA:13065"/>
        <dbReference type="ChEBI" id="CHEBI:15377"/>
        <dbReference type="ChEBI" id="CHEBI:15378"/>
        <dbReference type="ChEBI" id="CHEBI:30616"/>
        <dbReference type="ChEBI" id="CHEBI:43474"/>
        <dbReference type="ChEBI" id="CHEBI:456216"/>
        <dbReference type="EC" id="5.6.2.4"/>
    </reaction>
</comment>
<keyword evidence="7 10" id="KW-0234">DNA repair</keyword>
<comment type="subunit">
    <text evidence="10">Monomer.</text>
</comment>
<keyword evidence="6 10" id="KW-0238">DNA-binding</keyword>
<dbReference type="SUPFAM" id="SSF46785">
    <property type="entry name" value="Winged helix' DNA-binding domain"/>
    <property type="match status" value="1"/>
</dbReference>
<dbReference type="Pfam" id="PF21280">
    <property type="entry name" value="Helicase_dom4_arc"/>
    <property type="match status" value="1"/>
</dbReference>
<sequence>MEITELVKHHNGFDSFNPMQKKAIDAGALEKSVVVSSPTASGKTVVAELASLNSILKNKKKVVYTCPLRALASEHSADFKSKYSKELGIKTVLSTGDFDSAGKYLSQKDIIFTTYEKLNSLLNHRADWLSEIGLLVVDEIHSIGSDRGATLEMLITKLRFLNKNIQVLGLSATIPNAKDLASWLDSELVESDYRPVELREGIFLEDSIDFGETSQEVTLSGDPTISICLDALDKGKQALVFANTRRSSEATAKRLANITEKVLSEKEKQILNDSAEKVLSVLEQPTVQCRTIAELIKKGTCFHNAGLLQKQREIVEDLFKRNYLKFISSTPTLAAGVNMPAYRVILQTPYRYTGFGMGRIPVSEWKQMAGRAGRPKYDSEGQAIILAKTEFEKDDYFDYFINGEIENMDSKLASEITLRFHLLAVISTGFVFDLESAEKFFSATFYANQTGNLSSLFNKITGIVKELEEMGFVDADENRIDATPLGKRVTELYLDPMSAFSIIESLKQNKFNDLAYLFTIANTSEFTPLVSAPNAKEAELWEQLQESKELLPVNVDAEMFSDNNILSKLWTSFLLKDWVEEVKEQELVDSFKVQPGILRAKLQNADWLAYSALELAKIIGLQEHFMHLNKMRKRLKNGIKEELVILCELRGIGRVRARRLFNSGIKSIKDVKKIDVKDLEKILSPKIAISVKQQLNLKK</sequence>
<comment type="caution">
    <text evidence="13">The sequence shown here is derived from an EMBL/GenBank/DDBJ whole genome shotgun (WGS) entry which is preliminary data.</text>
</comment>
<dbReference type="InterPro" id="IPR011545">
    <property type="entry name" value="DEAD/DEAH_box_helicase_dom"/>
</dbReference>
<gene>
    <name evidence="10" type="primary">hel308</name>
    <name evidence="13" type="ORF">CL944_00630</name>
</gene>
<dbReference type="PROSITE" id="PS51192">
    <property type="entry name" value="HELICASE_ATP_BIND_1"/>
    <property type="match status" value="1"/>
</dbReference>
<keyword evidence="2 10" id="KW-0227">DNA damage</keyword>
<dbReference type="GO" id="GO:0016887">
    <property type="term" value="F:ATP hydrolysis activity"/>
    <property type="evidence" value="ECO:0007669"/>
    <property type="project" value="RHEA"/>
</dbReference>
<dbReference type="SUPFAM" id="SSF158702">
    <property type="entry name" value="Sec63 N-terminal domain-like"/>
    <property type="match status" value="1"/>
</dbReference>
<dbReference type="InterPro" id="IPR036390">
    <property type="entry name" value="WH_DNA-bd_sf"/>
</dbReference>
<dbReference type="PANTHER" id="PTHR47961">
    <property type="entry name" value="DNA POLYMERASE THETA, PUTATIVE (AFU_ORTHOLOGUE AFUA_1G05260)-RELATED"/>
    <property type="match status" value="1"/>
</dbReference>
<dbReference type="PANTHER" id="PTHR47961:SF10">
    <property type="entry name" value="ATP-DEPENDENT DNA HELICASE HEL308"/>
    <property type="match status" value="1"/>
</dbReference>
<evidence type="ECO:0000256" key="4">
    <source>
        <dbReference type="ARBA" id="ARBA00022806"/>
    </source>
</evidence>
<evidence type="ECO:0000256" key="10">
    <source>
        <dbReference type="HAMAP-Rule" id="MF_00442"/>
    </source>
</evidence>
<dbReference type="Pfam" id="PF00271">
    <property type="entry name" value="Helicase_C"/>
    <property type="match status" value="1"/>
</dbReference>
<evidence type="ECO:0000256" key="3">
    <source>
        <dbReference type="ARBA" id="ARBA00022801"/>
    </source>
</evidence>
<accession>A0A2D6LP63</accession>
<dbReference type="PROSITE" id="PS51194">
    <property type="entry name" value="HELICASE_CTER"/>
    <property type="match status" value="1"/>
</dbReference>
<evidence type="ECO:0000256" key="9">
    <source>
        <dbReference type="ARBA" id="ARBA00034617"/>
    </source>
</evidence>
<dbReference type="InterPro" id="IPR001650">
    <property type="entry name" value="Helicase_C-like"/>
</dbReference>
<keyword evidence="8 10" id="KW-0413">Isomerase</keyword>
<dbReference type="GO" id="GO:0005524">
    <property type="term" value="F:ATP binding"/>
    <property type="evidence" value="ECO:0007669"/>
    <property type="project" value="UniProtKB-UniRule"/>
</dbReference>
<evidence type="ECO:0000256" key="7">
    <source>
        <dbReference type="ARBA" id="ARBA00023204"/>
    </source>
</evidence>
<dbReference type="InterPro" id="IPR014001">
    <property type="entry name" value="Helicase_ATP-bd"/>
</dbReference>
<dbReference type="GO" id="GO:0003677">
    <property type="term" value="F:DNA binding"/>
    <property type="evidence" value="ECO:0007669"/>
    <property type="project" value="UniProtKB-UniRule"/>
</dbReference>
<dbReference type="Pfam" id="PF00270">
    <property type="entry name" value="DEAD"/>
    <property type="match status" value="1"/>
</dbReference>
<keyword evidence="3 10" id="KW-0378">Hydrolase</keyword>
<dbReference type="Pfam" id="PF14520">
    <property type="entry name" value="HHH_5"/>
    <property type="match status" value="1"/>
</dbReference>
<organism evidence="13 14">
    <name type="scientific">Candidatus Iainarchaeum sp</name>
    <dbReference type="NCBI Taxonomy" id="3101447"/>
    <lineage>
        <taxon>Archaea</taxon>
        <taxon>Candidatus Iainarchaeota</taxon>
        <taxon>Candidatus Iainarchaeia</taxon>
        <taxon>Candidatus Iainarchaeales</taxon>
        <taxon>Candidatus Iainarchaeaceae</taxon>
        <taxon>Candidatus Iainarchaeum</taxon>
    </lineage>
</organism>
<dbReference type="HAMAP" id="MF_00442">
    <property type="entry name" value="Helicase_Hel308"/>
    <property type="match status" value="1"/>
</dbReference>
<dbReference type="Gene3D" id="1.10.150.20">
    <property type="entry name" value="5' to 3' exonuclease, C-terminal subdomain"/>
    <property type="match status" value="1"/>
</dbReference>
<feature type="domain" description="Helicase C-terminal" evidence="12">
    <location>
        <begin position="224"/>
        <end position="424"/>
    </location>
</feature>
<evidence type="ECO:0000313" key="13">
    <source>
        <dbReference type="EMBL" id="MAG17960.1"/>
    </source>
</evidence>
<dbReference type="EMBL" id="NZBD01000004">
    <property type="protein sequence ID" value="MAG17960.1"/>
    <property type="molecule type" value="Genomic_DNA"/>
</dbReference>
<protein>
    <recommendedName>
        <fullName evidence="10">ATP-dependent DNA helicase Hel308</fullName>
        <ecNumber evidence="10">5.6.2.4</ecNumber>
    </recommendedName>
    <alternativeName>
        <fullName evidence="10">DNA 3'-5' helicase Hel308</fullName>
    </alternativeName>
</protein>
<dbReference type="CDD" id="cd18795">
    <property type="entry name" value="SF2_C_Ski2"/>
    <property type="match status" value="1"/>
</dbReference>
<dbReference type="Proteomes" id="UP000226712">
    <property type="component" value="Unassembled WGS sequence"/>
</dbReference>
<comment type="similarity">
    <text evidence="10">Belongs to the helicase family. Hel308 subfamily.</text>
</comment>
<dbReference type="InterPro" id="IPR027417">
    <property type="entry name" value="P-loop_NTPase"/>
</dbReference>
<dbReference type="Gene3D" id="1.10.3380.30">
    <property type="match status" value="1"/>
</dbReference>
<dbReference type="Gene3D" id="3.40.50.300">
    <property type="entry name" value="P-loop containing nucleotide triphosphate hydrolases"/>
    <property type="match status" value="2"/>
</dbReference>
<feature type="binding site" evidence="10">
    <location>
        <position position="20"/>
    </location>
    <ligand>
        <name>ATP</name>
        <dbReference type="ChEBI" id="CHEBI:30616"/>
    </ligand>
</feature>
<dbReference type="GO" id="GO:0006281">
    <property type="term" value="P:DNA repair"/>
    <property type="evidence" value="ECO:0007669"/>
    <property type="project" value="UniProtKB-UniRule"/>
</dbReference>
<evidence type="ECO:0000256" key="8">
    <source>
        <dbReference type="ARBA" id="ARBA00023235"/>
    </source>
</evidence>
<evidence type="ECO:0000256" key="1">
    <source>
        <dbReference type="ARBA" id="ARBA00022741"/>
    </source>
</evidence>
<dbReference type="InterPro" id="IPR048772">
    <property type="entry name" value="Hel308-like_dom4"/>
</dbReference>
<keyword evidence="1 10" id="KW-0547">Nucleotide-binding</keyword>
<dbReference type="SMART" id="SM00490">
    <property type="entry name" value="HELICc"/>
    <property type="match status" value="1"/>
</dbReference>
<dbReference type="EC" id="5.6.2.4" evidence="10"/>
<dbReference type="InterPro" id="IPR050474">
    <property type="entry name" value="Hel308_SKI2-like"/>
</dbReference>
<keyword evidence="4 10" id="KW-0347">Helicase</keyword>
<name>A0A2D6LP63_9ARCH</name>
<keyword evidence="5 10" id="KW-0067">ATP-binding</keyword>